<dbReference type="InterPro" id="IPR039554">
    <property type="entry name" value="HigA2-like_HTH"/>
</dbReference>
<sequence>MRSGARAKVETKRGAAAPRIERSSGNVFEDLGLPDAAALLAKSELVSRICDVIVKRGLTQAQ</sequence>
<feature type="non-terminal residue" evidence="2">
    <location>
        <position position="62"/>
    </location>
</feature>
<reference evidence="2 3" key="1">
    <citation type="journal article" date="2019" name="Nat. Microbiol.">
        <title>Mediterranean grassland soil C-N compound turnover is dependent on rainfall and depth, and is mediated by genomically divergent microorganisms.</title>
        <authorList>
            <person name="Diamond S."/>
            <person name="Andeer P.F."/>
            <person name="Li Z."/>
            <person name="Crits-Christoph A."/>
            <person name="Burstein D."/>
            <person name="Anantharaman K."/>
            <person name="Lane K.R."/>
            <person name="Thomas B.C."/>
            <person name="Pan C."/>
            <person name="Northen T.R."/>
            <person name="Banfield J.F."/>
        </authorList>
    </citation>
    <scope>NUCLEOTIDE SEQUENCE [LARGE SCALE GENOMIC DNA]</scope>
    <source>
        <strain evidence="2">WS_11</strain>
    </source>
</reference>
<evidence type="ECO:0000259" key="1">
    <source>
        <dbReference type="Pfam" id="PF13744"/>
    </source>
</evidence>
<dbReference type="InterPro" id="IPR010982">
    <property type="entry name" value="Lambda_DNA-bd_dom_sf"/>
</dbReference>
<proteinExistence type="predicted"/>
<dbReference type="AlphaFoldDB" id="A0A538U7V8"/>
<evidence type="ECO:0000313" key="3">
    <source>
        <dbReference type="Proteomes" id="UP000319771"/>
    </source>
</evidence>
<protein>
    <recommendedName>
        <fullName evidence="1">HigA2-like helix-turn-helix domain-containing protein</fullName>
    </recommendedName>
</protein>
<organism evidence="2 3">
    <name type="scientific">Eiseniibacteriota bacterium</name>
    <dbReference type="NCBI Taxonomy" id="2212470"/>
    <lineage>
        <taxon>Bacteria</taxon>
        <taxon>Candidatus Eiseniibacteriota</taxon>
    </lineage>
</organism>
<gene>
    <name evidence="2" type="ORF">E6K81_08855</name>
</gene>
<feature type="domain" description="HigA2-like helix-turn-helix" evidence="1">
    <location>
        <begin position="27"/>
        <end position="62"/>
    </location>
</feature>
<dbReference type="EMBL" id="VBPB01000130">
    <property type="protein sequence ID" value="TMQ71950.1"/>
    <property type="molecule type" value="Genomic_DNA"/>
</dbReference>
<dbReference type="Pfam" id="PF13744">
    <property type="entry name" value="HTH_37"/>
    <property type="match status" value="1"/>
</dbReference>
<dbReference type="Proteomes" id="UP000319771">
    <property type="component" value="Unassembled WGS sequence"/>
</dbReference>
<dbReference type="GO" id="GO:0003677">
    <property type="term" value="F:DNA binding"/>
    <property type="evidence" value="ECO:0007669"/>
    <property type="project" value="InterPro"/>
</dbReference>
<dbReference type="Gene3D" id="1.10.260.40">
    <property type="entry name" value="lambda repressor-like DNA-binding domains"/>
    <property type="match status" value="1"/>
</dbReference>
<comment type="caution">
    <text evidence="2">The sequence shown here is derived from an EMBL/GenBank/DDBJ whole genome shotgun (WGS) entry which is preliminary data.</text>
</comment>
<accession>A0A538U7V8</accession>
<name>A0A538U7V8_UNCEI</name>
<evidence type="ECO:0000313" key="2">
    <source>
        <dbReference type="EMBL" id="TMQ71950.1"/>
    </source>
</evidence>